<dbReference type="PROSITE" id="PS00010">
    <property type="entry name" value="ASX_HYDROXYL"/>
    <property type="match status" value="1"/>
</dbReference>
<keyword evidence="2" id="KW-0677">Repeat</keyword>
<dbReference type="PROSITE" id="PS50923">
    <property type="entry name" value="SUSHI"/>
    <property type="match status" value="1"/>
</dbReference>
<keyword evidence="4" id="KW-0325">Glycoprotein</keyword>
<dbReference type="SMART" id="SM00181">
    <property type="entry name" value="EGF"/>
    <property type="match status" value="2"/>
</dbReference>
<dbReference type="InterPro" id="IPR036383">
    <property type="entry name" value="TSP1_rpt_sf"/>
</dbReference>
<feature type="domain" description="EGF-like" evidence="7">
    <location>
        <begin position="151"/>
        <end position="187"/>
    </location>
</feature>
<evidence type="ECO:0000313" key="11">
    <source>
        <dbReference type="Proteomes" id="UP001209878"/>
    </source>
</evidence>
<gene>
    <name evidence="10" type="ORF">NP493_541g01002</name>
</gene>
<evidence type="ECO:0000313" key="10">
    <source>
        <dbReference type="EMBL" id="KAK2178497.1"/>
    </source>
</evidence>
<evidence type="ECO:0000259" key="7">
    <source>
        <dbReference type="PROSITE" id="PS50026"/>
    </source>
</evidence>
<dbReference type="PROSITE" id="PS50026">
    <property type="entry name" value="EGF_3"/>
    <property type="match status" value="1"/>
</dbReference>
<dbReference type="SMART" id="SM00209">
    <property type="entry name" value="TSP1"/>
    <property type="match status" value="1"/>
</dbReference>
<dbReference type="InterPro" id="IPR001881">
    <property type="entry name" value="EGF-like_Ca-bd_dom"/>
</dbReference>
<comment type="caution">
    <text evidence="5">Lacks conserved residue(s) required for the propagation of feature annotation.</text>
</comment>
<name>A0AAD9KVV0_RIDPI</name>
<dbReference type="SMART" id="SM00032">
    <property type="entry name" value="CCP"/>
    <property type="match status" value="2"/>
</dbReference>
<proteinExistence type="predicted"/>
<dbReference type="PROSITE" id="PS00022">
    <property type="entry name" value="EGF_1"/>
    <property type="match status" value="1"/>
</dbReference>
<dbReference type="InterPro" id="IPR035976">
    <property type="entry name" value="Sushi/SCR/CCP_sf"/>
</dbReference>
<dbReference type="Proteomes" id="UP001209878">
    <property type="component" value="Unassembled WGS sequence"/>
</dbReference>
<dbReference type="Pfam" id="PF00084">
    <property type="entry name" value="Sushi"/>
    <property type="match status" value="1"/>
</dbReference>
<feature type="domain" description="Sushi" evidence="9">
    <location>
        <begin position="91"/>
        <end position="151"/>
    </location>
</feature>
<dbReference type="InterPro" id="IPR000436">
    <property type="entry name" value="Sushi_SCR_CCP_dom"/>
</dbReference>
<keyword evidence="3 5" id="KW-1015">Disulfide bond</keyword>
<dbReference type="InterPro" id="IPR000152">
    <property type="entry name" value="EGF-type_Asp/Asn_hydroxyl_site"/>
</dbReference>
<dbReference type="PROSITE" id="PS50825">
    <property type="entry name" value="HYR"/>
    <property type="match status" value="1"/>
</dbReference>
<reference evidence="10" key="1">
    <citation type="journal article" date="2023" name="Mol. Biol. Evol.">
        <title>Third-Generation Sequencing Reveals the Adaptive Role of the Epigenome in Three Deep-Sea Polychaetes.</title>
        <authorList>
            <person name="Perez M."/>
            <person name="Aroh O."/>
            <person name="Sun Y."/>
            <person name="Lan Y."/>
            <person name="Juniper S.K."/>
            <person name="Young C.R."/>
            <person name="Angers B."/>
            <person name="Qian P.Y."/>
        </authorList>
    </citation>
    <scope>NUCLEOTIDE SEQUENCE</scope>
    <source>
        <strain evidence="10">R07B-5</strain>
    </source>
</reference>
<keyword evidence="11" id="KW-1185">Reference proteome</keyword>
<evidence type="ECO:0000256" key="5">
    <source>
        <dbReference type="PROSITE-ProRule" id="PRU00076"/>
    </source>
</evidence>
<accession>A0AAD9KVV0</accession>
<dbReference type="CDD" id="cd00033">
    <property type="entry name" value="CCP"/>
    <property type="match status" value="1"/>
</dbReference>
<dbReference type="FunFam" id="2.10.25.10:FF:000143">
    <property type="entry name" value="Protein crumbs 1"/>
    <property type="match status" value="1"/>
</dbReference>
<dbReference type="PROSITE" id="PS01186">
    <property type="entry name" value="EGF_2"/>
    <property type="match status" value="1"/>
</dbReference>
<dbReference type="PROSITE" id="PS50092">
    <property type="entry name" value="TSP1"/>
    <property type="match status" value="1"/>
</dbReference>
<evidence type="ECO:0000259" key="8">
    <source>
        <dbReference type="PROSITE" id="PS50825"/>
    </source>
</evidence>
<dbReference type="EMBL" id="JAODUO010000541">
    <property type="protein sequence ID" value="KAK2178497.1"/>
    <property type="molecule type" value="Genomic_DNA"/>
</dbReference>
<dbReference type="Gene3D" id="2.10.70.10">
    <property type="entry name" value="Complement Module, domain 1"/>
    <property type="match status" value="2"/>
</dbReference>
<dbReference type="Gene3D" id="2.10.25.10">
    <property type="entry name" value="Laminin"/>
    <property type="match status" value="1"/>
</dbReference>
<dbReference type="SUPFAM" id="SSF82895">
    <property type="entry name" value="TSP-1 type 1 repeat"/>
    <property type="match status" value="1"/>
</dbReference>
<feature type="disulfide bond" evidence="5">
    <location>
        <begin position="177"/>
        <end position="186"/>
    </location>
</feature>
<dbReference type="InterPro" id="IPR000742">
    <property type="entry name" value="EGF"/>
</dbReference>
<evidence type="ECO:0000256" key="3">
    <source>
        <dbReference type="ARBA" id="ARBA00023157"/>
    </source>
</evidence>
<evidence type="ECO:0000256" key="4">
    <source>
        <dbReference type="ARBA" id="ARBA00023180"/>
    </source>
</evidence>
<sequence length="410" mass="45326">MSLHFRRCEWVSWNPWSSCSATCGGGRRTRDRSLCCSVDWDVDQCLAECGLSRSGFDDSSTCNEHCTYGYYSSGRCHCSAGHYGSCCRGTVTCGHPSDPAYGSVSGSSYQYGDVIRYSCLPDYTMTDGDSTRTCTGSGSGYWTGSKPSCVYSKTCRSNPCQHGATCVDGLNRYNCLCTYGWAGTNCELDILPPNVFNCSTNANHLISTPKVTVTWPEPSFQDPMGMDSNIQLTQNYQTNQATFPWGEFFIQYVATKPSNGLRTECLFTESVYPRPCEPLVAPDNGAVACNGWNGRFGEVCTVLCRQNSDLPPWKNISRLYVCGASGQWKPEMDISACSVEYFTDDESDEVKSLHYFNGECDNQRMEIGEKYIEILKESDMHEMCTSSTWAASCVPEKAKVVCGNNSTDQL</sequence>
<keyword evidence="1 5" id="KW-0245">EGF-like domain</keyword>
<dbReference type="GO" id="GO:0005509">
    <property type="term" value="F:calcium ion binding"/>
    <property type="evidence" value="ECO:0007669"/>
    <property type="project" value="InterPro"/>
</dbReference>
<dbReference type="InterPro" id="IPR000884">
    <property type="entry name" value="TSP1_rpt"/>
</dbReference>
<dbReference type="CDD" id="cd00054">
    <property type="entry name" value="EGF_CA"/>
    <property type="match status" value="1"/>
</dbReference>
<evidence type="ECO:0000256" key="2">
    <source>
        <dbReference type="ARBA" id="ARBA00022737"/>
    </source>
</evidence>
<dbReference type="SMART" id="SM00179">
    <property type="entry name" value="EGF_CA"/>
    <property type="match status" value="1"/>
</dbReference>
<evidence type="ECO:0000259" key="9">
    <source>
        <dbReference type="PROSITE" id="PS50923"/>
    </source>
</evidence>
<evidence type="ECO:0000256" key="6">
    <source>
        <dbReference type="PROSITE-ProRule" id="PRU00302"/>
    </source>
</evidence>
<dbReference type="SUPFAM" id="SSF57535">
    <property type="entry name" value="Complement control module/SCR domain"/>
    <property type="match status" value="1"/>
</dbReference>
<organism evidence="10 11">
    <name type="scientific">Ridgeia piscesae</name>
    <name type="common">Tubeworm</name>
    <dbReference type="NCBI Taxonomy" id="27915"/>
    <lineage>
        <taxon>Eukaryota</taxon>
        <taxon>Metazoa</taxon>
        <taxon>Spiralia</taxon>
        <taxon>Lophotrochozoa</taxon>
        <taxon>Annelida</taxon>
        <taxon>Polychaeta</taxon>
        <taxon>Sedentaria</taxon>
        <taxon>Canalipalpata</taxon>
        <taxon>Sabellida</taxon>
        <taxon>Siboglinidae</taxon>
        <taxon>Ridgeia</taxon>
    </lineage>
</organism>
<evidence type="ECO:0000256" key="1">
    <source>
        <dbReference type="ARBA" id="ARBA00022536"/>
    </source>
</evidence>
<dbReference type="Pfam" id="PF00008">
    <property type="entry name" value="EGF"/>
    <property type="match status" value="1"/>
</dbReference>
<dbReference type="SUPFAM" id="SSF57196">
    <property type="entry name" value="EGF/Laminin"/>
    <property type="match status" value="1"/>
</dbReference>
<dbReference type="InterPro" id="IPR003410">
    <property type="entry name" value="HYR_dom"/>
</dbReference>
<protein>
    <submittedName>
        <fullName evidence="10">Uncharacterized protein</fullName>
    </submittedName>
</protein>
<dbReference type="Pfam" id="PF02494">
    <property type="entry name" value="HYR"/>
    <property type="match status" value="1"/>
</dbReference>
<comment type="caution">
    <text evidence="10">The sequence shown here is derived from an EMBL/GenBank/DDBJ whole genome shotgun (WGS) entry which is preliminary data.</text>
</comment>
<dbReference type="AlphaFoldDB" id="A0AAD9KVV0"/>
<keyword evidence="6" id="KW-0768">Sushi</keyword>
<feature type="domain" description="HYR" evidence="8">
    <location>
        <begin position="188"/>
        <end position="273"/>
    </location>
</feature>